<gene>
    <name evidence="1" type="ORF">TK0001_0078</name>
</gene>
<protein>
    <submittedName>
        <fullName evidence="1">Uncharacterized protein</fullName>
    </submittedName>
</protein>
<dbReference type="EMBL" id="LT962688">
    <property type="protein sequence ID" value="SOR26680.1"/>
    <property type="molecule type" value="Genomic_DNA"/>
</dbReference>
<proteinExistence type="predicted"/>
<dbReference type="AlphaFoldDB" id="A0A2N9AHQ6"/>
<evidence type="ECO:0000313" key="2">
    <source>
        <dbReference type="Proteomes" id="UP000233769"/>
    </source>
</evidence>
<reference evidence="2" key="1">
    <citation type="submission" date="2017-10" db="EMBL/GenBank/DDBJ databases">
        <authorList>
            <person name="Regsiter A."/>
            <person name="William W."/>
        </authorList>
    </citation>
    <scope>NUCLEOTIDE SEQUENCE [LARGE SCALE GENOMIC DNA]</scope>
</reference>
<sequence>MCADKQPGRCIVTNDLQTDNVTAPRCLVRTIKGKVTMALHSSCKHHATVKLVEQVDPYAIFPRTESGLR</sequence>
<accession>A0A2N9AHQ6</accession>
<evidence type="ECO:0000313" key="1">
    <source>
        <dbReference type="EMBL" id="SOR26680.1"/>
    </source>
</evidence>
<organism evidence="1 2">
    <name type="scientific">Methylorubrum extorquens</name>
    <name type="common">Methylobacterium dichloromethanicum</name>
    <name type="synonym">Methylobacterium extorquens</name>
    <dbReference type="NCBI Taxonomy" id="408"/>
    <lineage>
        <taxon>Bacteria</taxon>
        <taxon>Pseudomonadati</taxon>
        <taxon>Pseudomonadota</taxon>
        <taxon>Alphaproteobacteria</taxon>
        <taxon>Hyphomicrobiales</taxon>
        <taxon>Methylobacteriaceae</taxon>
        <taxon>Methylorubrum</taxon>
    </lineage>
</organism>
<dbReference type="Proteomes" id="UP000233769">
    <property type="component" value="Chromosome tk0001"/>
</dbReference>
<name>A0A2N9AHQ6_METEX</name>